<evidence type="ECO:0000313" key="9">
    <source>
        <dbReference type="Proteomes" id="UP000295443"/>
    </source>
</evidence>
<evidence type="ECO:0000259" key="6">
    <source>
        <dbReference type="PROSITE" id="PS50111"/>
    </source>
</evidence>
<keyword evidence="5" id="KW-0812">Transmembrane</keyword>
<keyword evidence="5" id="KW-0472">Membrane</keyword>
<dbReference type="Gene3D" id="1.10.287.950">
    <property type="entry name" value="Methyl-accepting chemotaxis protein"/>
    <property type="match status" value="1"/>
</dbReference>
<dbReference type="SMART" id="SM00283">
    <property type="entry name" value="MA"/>
    <property type="match status" value="1"/>
</dbReference>
<dbReference type="Pfam" id="PF00015">
    <property type="entry name" value="MCPsignal"/>
    <property type="match status" value="1"/>
</dbReference>
<dbReference type="PANTHER" id="PTHR32089:SF112">
    <property type="entry name" value="LYSOZYME-LIKE PROTEIN-RELATED"/>
    <property type="match status" value="1"/>
</dbReference>
<dbReference type="AlphaFoldDB" id="A0A4R1B9D1"/>
<feature type="compositionally biased region" description="Polar residues" evidence="4">
    <location>
        <begin position="295"/>
        <end position="313"/>
    </location>
</feature>
<dbReference type="GO" id="GO:0007165">
    <property type="term" value="P:signal transduction"/>
    <property type="evidence" value="ECO:0007669"/>
    <property type="project" value="UniProtKB-KW"/>
</dbReference>
<evidence type="ECO:0000256" key="3">
    <source>
        <dbReference type="PROSITE-ProRule" id="PRU00284"/>
    </source>
</evidence>
<dbReference type="GO" id="GO:0004888">
    <property type="term" value="F:transmembrane signaling receptor activity"/>
    <property type="evidence" value="ECO:0007669"/>
    <property type="project" value="InterPro"/>
</dbReference>
<dbReference type="SMART" id="SM00304">
    <property type="entry name" value="HAMP"/>
    <property type="match status" value="2"/>
</dbReference>
<dbReference type="PRINTS" id="PR00260">
    <property type="entry name" value="CHEMTRNSDUCR"/>
</dbReference>
<dbReference type="PROSITE" id="PS50111">
    <property type="entry name" value="CHEMOTAXIS_TRANSDUC_2"/>
    <property type="match status" value="1"/>
</dbReference>
<keyword evidence="5" id="KW-1133">Transmembrane helix</keyword>
<dbReference type="RefSeq" id="WP_131447221.1">
    <property type="nucleotide sequence ID" value="NZ_SJZB01000038.1"/>
</dbReference>
<dbReference type="InterPro" id="IPR003660">
    <property type="entry name" value="HAMP_dom"/>
</dbReference>
<dbReference type="Proteomes" id="UP000295443">
    <property type="component" value="Unassembled WGS sequence"/>
</dbReference>
<evidence type="ECO:0000256" key="1">
    <source>
        <dbReference type="ARBA" id="ARBA00023224"/>
    </source>
</evidence>
<keyword evidence="1 3" id="KW-0807">Transducer</keyword>
<dbReference type="EMBL" id="SJZB01000038">
    <property type="protein sequence ID" value="TCJ13516.1"/>
    <property type="molecule type" value="Genomic_DNA"/>
</dbReference>
<keyword evidence="9" id="KW-1185">Reference proteome</keyword>
<protein>
    <submittedName>
        <fullName evidence="8">Methyl-accepting chemotaxis protein</fullName>
    </submittedName>
</protein>
<accession>A0A4R1B9D1</accession>
<dbReference type="PANTHER" id="PTHR32089">
    <property type="entry name" value="METHYL-ACCEPTING CHEMOTAXIS PROTEIN MCPB"/>
    <property type="match status" value="1"/>
</dbReference>
<evidence type="ECO:0000259" key="7">
    <source>
        <dbReference type="PROSITE" id="PS50885"/>
    </source>
</evidence>
<dbReference type="Pfam" id="PF00672">
    <property type="entry name" value="HAMP"/>
    <property type="match status" value="1"/>
</dbReference>
<name>A0A4R1B9D1_9PROT</name>
<feature type="region of interest" description="Disordered" evidence="4">
    <location>
        <begin position="293"/>
        <end position="315"/>
    </location>
</feature>
<feature type="transmembrane region" description="Helical" evidence="5">
    <location>
        <begin position="61"/>
        <end position="83"/>
    </location>
</feature>
<dbReference type="InterPro" id="IPR004090">
    <property type="entry name" value="Chemotax_Me-accpt_rcpt"/>
</dbReference>
<evidence type="ECO:0000256" key="2">
    <source>
        <dbReference type="ARBA" id="ARBA00029447"/>
    </source>
</evidence>
<dbReference type="GO" id="GO:0016020">
    <property type="term" value="C:membrane"/>
    <property type="evidence" value="ECO:0007669"/>
    <property type="project" value="InterPro"/>
</dbReference>
<organism evidence="8 9">
    <name type="scientific">Parasulfuritortus cantonensis</name>
    <dbReference type="NCBI Taxonomy" id="2528202"/>
    <lineage>
        <taxon>Bacteria</taxon>
        <taxon>Pseudomonadati</taxon>
        <taxon>Pseudomonadota</taxon>
        <taxon>Betaproteobacteria</taxon>
        <taxon>Nitrosomonadales</taxon>
        <taxon>Thiobacillaceae</taxon>
        <taxon>Parasulfuritortus</taxon>
    </lineage>
</organism>
<evidence type="ECO:0000256" key="5">
    <source>
        <dbReference type="SAM" id="Phobius"/>
    </source>
</evidence>
<reference evidence="8 9" key="1">
    <citation type="submission" date="2019-03" db="EMBL/GenBank/DDBJ databases">
        <title>Genome sequence of Thiobacillaceae bacterium LSR1, a sulfur-oxidizing bacterium isolated from freshwater sediment.</title>
        <authorList>
            <person name="Li S."/>
        </authorList>
    </citation>
    <scope>NUCLEOTIDE SEQUENCE [LARGE SCALE GENOMIC DNA]</scope>
    <source>
        <strain evidence="8 9">LSR1</strain>
    </source>
</reference>
<feature type="domain" description="HAMP" evidence="7">
    <location>
        <begin position="85"/>
        <end position="137"/>
    </location>
</feature>
<evidence type="ECO:0000256" key="4">
    <source>
        <dbReference type="SAM" id="MobiDB-lite"/>
    </source>
</evidence>
<dbReference type="OrthoDB" id="1884279at2"/>
<dbReference type="GO" id="GO:0006935">
    <property type="term" value="P:chemotaxis"/>
    <property type="evidence" value="ECO:0007669"/>
    <property type="project" value="InterPro"/>
</dbReference>
<evidence type="ECO:0000313" key="8">
    <source>
        <dbReference type="EMBL" id="TCJ13516.1"/>
    </source>
</evidence>
<dbReference type="CDD" id="cd06225">
    <property type="entry name" value="HAMP"/>
    <property type="match status" value="1"/>
</dbReference>
<sequence length="414" mass="43289">MNSIRSKMLAITGLGTTLLLAAALTGLWLAWQEIDGLHEAAGQALSAAQVADFAARAKQEILSSLALMGVAIVVAFVAFQWLIGKAILAPAGRLVEDFNEIAKGNFARPIRHDTEDEIGRIAATAEHLRREVATILGDVLASSRQLDETSGRLAGNAADLADASHVQRDAASSTAASVQAMAHAIASVAEHAASVRRQTEQSLAHSHDGNVKLSELIGEISAVEDAVADISRSVNEFIRSTEAITTMTRQVRDIADQTNLLALNAAIEAARAGEQGRGFAVVADEVRKLAEKSAESASQIDQVTSRLGSQSGQVDHAIDAGQKSLQRSQDILEEVALVLSEASQSVSSAHEGVNSISESVSEQKDASLAISGHAERIAEMAGQSNSAAERNGDAAGLLRQLAASLAASVSRFSL</sequence>
<proteinExistence type="inferred from homology"/>
<comment type="caution">
    <text evidence="8">The sequence shown here is derived from an EMBL/GenBank/DDBJ whole genome shotgun (WGS) entry which is preliminary data.</text>
</comment>
<dbReference type="PROSITE" id="PS50885">
    <property type="entry name" value="HAMP"/>
    <property type="match status" value="1"/>
</dbReference>
<feature type="domain" description="Methyl-accepting transducer" evidence="6">
    <location>
        <begin position="142"/>
        <end position="378"/>
    </location>
</feature>
<dbReference type="InterPro" id="IPR004089">
    <property type="entry name" value="MCPsignal_dom"/>
</dbReference>
<comment type="similarity">
    <text evidence="2">Belongs to the methyl-accepting chemotaxis (MCP) protein family.</text>
</comment>
<dbReference type="SUPFAM" id="SSF58104">
    <property type="entry name" value="Methyl-accepting chemotaxis protein (MCP) signaling domain"/>
    <property type="match status" value="1"/>
</dbReference>
<gene>
    <name evidence="8" type="ORF">EZJ19_10200</name>
</gene>